<sequence length="196" mass="21518">MTTLPAIRLKPLVWHPHLPPVELAEATDRQLQAMRVTPSAKKVSPYVRTLAHDPDSYVARTELFNAIMYVRDGLPRADRELGALAASTVNGCRYCAVVHARQHANLSQSDHVVSALMLDRPDALSSRDRAIYEFGQALSVTPSRAGPDHIAALKANGLSDIEIIDLIHAIAIFGWANRLMHPLGHSEPAISTREKP</sequence>
<dbReference type="SUPFAM" id="SSF69118">
    <property type="entry name" value="AhpD-like"/>
    <property type="match status" value="1"/>
</dbReference>
<dbReference type="PANTHER" id="PTHR35446:SF2">
    <property type="entry name" value="CARBOXYMUCONOLACTONE DECARBOXYLASE-LIKE DOMAIN-CONTAINING PROTEIN"/>
    <property type="match status" value="1"/>
</dbReference>
<dbReference type="Pfam" id="PF02627">
    <property type="entry name" value="CMD"/>
    <property type="match status" value="1"/>
</dbReference>
<keyword evidence="3" id="KW-1185">Reference proteome</keyword>
<dbReference type="AlphaFoldDB" id="G4REM3"/>
<dbReference type="PANTHER" id="PTHR35446">
    <property type="entry name" value="SI:CH211-175M2.5"/>
    <property type="match status" value="1"/>
</dbReference>
<dbReference type="PATRIC" id="fig|1082931.4.peg.828"/>
<accession>G4REM3</accession>
<dbReference type="NCBIfam" id="TIGR01926">
    <property type="entry name" value="peroxid_rel"/>
    <property type="match status" value="1"/>
</dbReference>
<dbReference type="eggNOG" id="COG2128">
    <property type="taxonomic scope" value="Bacteria"/>
</dbReference>
<protein>
    <recommendedName>
        <fullName evidence="1">Carboxymuconolactone decarboxylase-like domain-containing protein</fullName>
    </recommendedName>
</protein>
<dbReference type="InterPro" id="IPR004675">
    <property type="entry name" value="AhpD_core"/>
</dbReference>
<dbReference type="InterPro" id="IPR029032">
    <property type="entry name" value="AhpD-like"/>
</dbReference>
<dbReference type="HOGENOM" id="CLU_082760_4_1_5"/>
<dbReference type="Proteomes" id="UP000008850">
    <property type="component" value="Chromosome"/>
</dbReference>
<gene>
    <name evidence="2" type="ordered locus">KKY_834</name>
</gene>
<dbReference type="GO" id="GO:0051920">
    <property type="term" value="F:peroxiredoxin activity"/>
    <property type="evidence" value="ECO:0007669"/>
    <property type="project" value="InterPro"/>
</dbReference>
<dbReference type="STRING" id="1082931.KKY_834"/>
<evidence type="ECO:0000313" key="2">
    <source>
        <dbReference type="EMBL" id="AEQ50873.1"/>
    </source>
</evidence>
<reference evidence="2 3" key="1">
    <citation type="journal article" date="2012" name="J. Bacteriol.">
        <title>Complete genome sequence of Pelagibacterium halotolerans B2T.</title>
        <authorList>
            <person name="Huo Y.Y."/>
            <person name="Cheng H."/>
            <person name="Han X.F."/>
            <person name="Jiang X.W."/>
            <person name="Sun C."/>
            <person name="Zhang X.Q."/>
            <person name="Zhu X.F."/>
            <person name="Liu Y.F."/>
            <person name="Li P.F."/>
            <person name="Ni P.X."/>
            <person name="Wu M."/>
        </authorList>
    </citation>
    <scope>NUCLEOTIDE SEQUENCE [LARGE SCALE GENOMIC DNA]</scope>
    <source>
        <strain evidence="3">DSM 22347 / JCM 15775 / CGMCC 1.7692 / B2</strain>
    </source>
</reference>
<name>G4REM3_PELHB</name>
<dbReference type="RefSeq" id="WP_014130022.1">
    <property type="nucleotide sequence ID" value="NC_016078.1"/>
</dbReference>
<dbReference type="EMBL" id="CP003075">
    <property type="protein sequence ID" value="AEQ50873.1"/>
    <property type="molecule type" value="Genomic_DNA"/>
</dbReference>
<proteinExistence type="predicted"/>
<feature type="domain" description="Carboxymuconolactone decarboxylase-like" evidence="1">
    <location>
        <begin position="54"/>
        <end position="114"/>
    </location>
</feature>
<evidence type="ECO:0000259" key="1">
    <source>
        <dbReference type="Pfam" id="PF02627"/>
    </source>
</evidence>
<dbReference type="KEGG" id="phl:KKY_834"/>
<dbReference type="InterPro" id="IPR003779">
    <property type="entry name" value="CMD-like"/>
</dbReference>
<dbReference type="NCBIfam" id="TIGR00778">
    <property type="entry name" value="ahpD_dom"/>
    <property type="match status" value="1"/>
</dbReference>
<dbReference type="InterPro" id="IPR010195">
    <property type="entry name" value="Uncharacterised_peroxidase-rel"/>
</dbReference>
<organism evidence="2 3">
    <name type="scientific">Pelagibacterium halotolerans (strain DSM 22347 / JCM 15775 / CGMCC 1.7692 / B2)</name>
    <dbReference type="NCBI Taxonomy" id="1082931"/>
    <lineage>
        <taxon>Bacteria</taxon>
        <taxon>Pseudomonadati</taxon>
        <taxon>Pseudomonadota</taxon>
        <taxon>Alphaproteobacteria</taxon>
        <taxon>Hyphomicrobiales</taxon>
        <taxon>Devosiaceae</taxon>
        <taxon>Pelagibacterium</taxon>
    </lineage>
</organism>
<dbReference type="Gene3D" id="1.20.1290.10">
    <property type="entry name" value="AhpD-like"/>
    <property type="match status" value="1"/>
</dbReference>
<evidence type="ECO:0000313" key="3">
    <source>
        <dbReference type="Proteomes" id="UP000008850"/>
    </source>
</evidence>